<comment type="caution">
    <text evidence="2">The sequence shown here is derived from an EMBL/GenBank/DDBJ whole genome shotgun (WGS) entry which is preliminary data.</text>
</comment>
<reference evidence="2 3" key="1">
    <citation type="journal article" date="2021" name="Sci. Rep.">
        <title>Chromosome anchoring in Senegalese sole (Solea senegalensis) reveals sex-associated markers and genome rearrangements in flatfish.</title>
        <authorList>
            <person name="Guerrero-Cozar I."/>
            <person name="Gomez-Garrido J."/>
            <person name="Berbel C."/>
            <person name="Martinez-Blanch J.F."/>
            <person name="Alioto T."/>
            <person name="Claros M.G."/>
            <person name="Gagnaire P.A."/>
            <person name="Manchado M."/>
        </authorList>
    </citation>
    <scope>NUCLEOTIDE SEQUENCE [LARGE SCALE GENOMIC DNA]</scope>
    <source>
        <strain evidence="2">Sse05_10M</strain>
    </source>
</reference>
<keyword evidence="1" id="KW-0175">Coiled coil</keyword>
<evidence type="ECO:0000313" key="3">
    <source>
        <dbReference type="Proteomes" id="UP000693946"/>
    </source>
</evidence>
<evidence type="ECO:0000313" key="2">
    <source>
        <dbReference type="EMBL" id="KAG7454237.1"/>
    </source>
</evidence>
<proteinExistence type="predicted"/>
<evidence type="ECO:0000256" key="1">
    <source>
        <dbReference type="SAM" id="Coils"/>
    </source>
</evidence>
<sequence length="133" mass="16143">MTLNNWIISENEFALLLNIPTFHVLFHKFREEEYKMEEVQNQMKQLKLEMEAVHRMDDRHCEEIKELKDRAECVHQKTYKTAKQLQILYMHNVIDQDLVLNRKYCEKLINQEPEGPKDKKKKKKPLLRLFCIG</sequence>
<name>A0AAV6PD86_SOLSE</name>
<dbReference type="AlphaFoldDB" id="A0AAV6PD86"/>
<feature type="coiled-coil region" evidence="1">
    <location>
        <begin position="29"/>
        <end position="56"/>
    </location>
</feature>
<gene>
    <name evidence="2" type="ORF">JOB18_040899</name>
</gene>
<protein>
    <submittedName>
        <fullName evidence="2">Uncharacterized protein</fullName>
    </submittedName>
</protein>
<accession>A0AAV6PD86</accession>
<organism evidence="2 3">
    <name type="scientific">Solea senegalensis</name>
    <name type="common">Senegalese sole</name>
    <dbReference type="NCBI Taxonomy" id="28829"/>
    <lineage>
        <taxon>Eukaryota</taxon>
        <taxon>Metazoa</taxon>
        <taxon>Chordata</taxon>
        <taxon>Craniata</taxon>
        <taxon>Vertebrata</taxon>
        <taxon>Euteleostomi</taxon>
        <taxon>Actinopterygii</taxon>
        <taxon>Neopterygii</taxon>
        <taxon>Teleostei</taxon>
        <taxon>Neoteleostei</taxon>
        <taxon>Acanthomorphata</taxon>
        <taxon>Carangaria</taxon>
        <taxon>Pleuronectiformes</taxon>
        <taxon>Pleuronectoidei</taxon>
        <taxon>Soleidae</taxon>
        <taxon>Solea</taxon>
    </lineage>
</organism>
<dbReference type="Proteomes" id="UP000693946">
    <property type="component" value="Unassembled WGS sequence"/>
</dbReference>
<keyword evidence="3" id="KW-1185">Reference proteome</keyword>
<dbReference type="EMBL" id="JAGKHQ010001609">
    <property type="protein sequence ID" value="KAG7454237.1"/>
    <property type="molecule type" value="Genomic_DNA"/>
</dbReference>